<dbReference type="GO" id="GO:0055085">
    <property type="term" value="P:transmembrane transport"/>
    <property type="evidence" value="ECO:0007669"/>
    <property type="project" value="InterPro"/>
</dbReference>
<dbReference type="PANTHER" id="PTHR30151">
    <property type="entry name" value="ALKANE SULFONATE ABC TRANSPORTER-RELATED, MEMBRANE SUBUNIT"/>
    <property type="match status" value="1"/>
</dbReference>
<feature type="transmembrane region" description="Helical" evidence="7">
    <location>
        <begin position="92"/>
        <end position="115"/>
    </location>
</feature>
<keyword evidence="4 7" id="KW-0812">Transmembrane</keyword>
<feature type="non-terminal residue" evidence="9">
    <location>
        <position position="225"/>
    </location>
</feature>
<dbReference type="SUPFAM" id="SSF161098">
    <property type="entry name" value="MetI-like"/>
    <property type="match status" value="1"/>
</dbReference>
<dbReference type="EMBL" id="UINC01130617">
    <property type="protein sequence ID" value="SVD11788.1"/>
    <property type="molecule type" value="Genomic_DNA"/>
</dbReference>
<dbReference type="GO" id="GO:0005886">
    <property type="term" value="C:plasma membrane"/>
    <property type="evidence" value="ECO:0007669"/>
    <property type="project" value="UniProtKB-SubCell"/>
</dbReference>
<organism evidence="9">
    <name type="scientific">marine metagenome</name>
    <dbReference type="NCBI Taxonomy" id="408172"/>
    <lineage>
        <taxon>unclassified sequences</taxon>
        <taxon>metagenomes</taxon>
        <taxon>ecological metagenomes</taxon>
    </lineage>
</organism>
<dbReference type="Gene3D" id="1.10.3720.10">
    <property type="entry name" value="MetI-like"/>
    <property type="match status" value="1"/>
</dbReference>
<keyword evidence="6 7" id="KW-0472">Membrane</keyword>
<dbReference type="AlphaFoldDB" id="A0A382SRH9"/>
<comment type="subcellular location">
    <subcellularLocation>
        <location evidence="1">Cell membrane</location>
        <topology evidence="1">Multi-pass membrane protein</topology>
    </subcellularLocation>
</comment>
<evidence type="ECO:0000313" key="9">
    <source>
        <dbReference type="EMBL" id="SVD11788.1"/>
    </source>
</evidence>
<proteinExistence type="predicted"/>
<evidence type="ECO:0000256" key="1">
    <source>
        <dbReference type="ARBA" id="ARBA00004651"/>
    </source>
</evidence>
<gene>
    <name evidence="9" type="ORF">METZ01_LOCUS364642</name>
</gene>
<dbReference type="InterPro" id="IPR000515">
    <property type="entry name" value="MetI-like"/>
</dbReference>
<protein>
    <recommendedName>
        <fullName evidence="8">ABC transmembrane type-1 domain-containing protein</fullName>
    </recommendedName>
</protein>
<keyword evidence="2" id="KW-0813">Transport</keyword>
<evidence type="ECO:0000256" key="4">
    <source>
        <dbReference type="ARBA" id="ARBA00022692"/>
    </source>
</evidence>
<feature type="transmembrane region" description="Helical" evidence="7">
    <location>
        <begin position="121"/>
        <end position="142"/>
    </location>
</feature>
<dbReference type="CDD" id="cd06261">
    <property type="entry name" value="TM_PBP2"/>
    <property type="match status" value="1"/>
</dbReference>
<accession>A0A382SRH9</accession>
<feature type="domain" description="ABC transmembrane type-1" evidence="8">
    <location>
        <begin position="53"/>
        <end position="225"/>
    </location>
</feature>
<keyword evidence="3" id="KW-1003">Cell membrane</keyword>
<dbReference type="PROSITE" id="PS50928">
    <property type="entry name" value="ABC_TM1"/>
    <property type="match status" value="1"/>
</dbReference>
<dbReference type="PANTHER" id="PTHR30151:SF41">
    <property type="entry name" value="ABC TRANSPORTER PERMEASE PROTEIN"/>
    <property type="match status" value="1"/>
</dbReference>
<keyword evidence="5 7" id="KW-1133">Transmembrane helix</keyword>
<evidence type="ECO:0000256" key="3">
    <source>
        <dbReference type="ARBA" id="ARBA00022475"/>
    </source>
</evidence>
<name>A0A382SRH9_9ZZZZ</name>
<evidence type="ECO:0000256" key="7">
    <source>
        <dbReference type="SAM" id="Phobius"/>
    </source>
</evidence>
<dbReference type="InterPro" id="IPR035906">
    <property type="entry name" value="MetI-like_sf"/>
</dbReference>
<sequence length="225" mass="24280">MRELTINALPPLLFFALVLCIWHGAVVIFEIKPFMLPGPLQVASAVSANLPRLLSATALTATGALLGFTLSFAFGFLVSLVFSQSRIIERSLYPYAIFLQTVPIVAIAPLIVLWIGYGLKGVVAVSFIISLFPVIANTTTGLTRIDPNLLDLFALNNASRWQVLFKLRVPGAIPHMLTGARISSGLSVIGAIVGEFFAGYGTDDYGLGYIIINSSQKIQTDYLFA</sequence>
<feature type="transmembrane region" description="Helical" evidence="7">
    <location>
        <begin position="12"/>
        <end position="36"/>
    </location>
</feature>
<evidence type="ECO:0000259" key="8">
    <source>
        <dbReference type="PROSITE" id="PS50928"/>
    </source>
</evidence>
<dbReference type="Pfam" id="PF00528">
    <property type="entry name" value="BPD_transp_1"/>
    <property type="match status" value="1"/>
</dbReference>
<reference evidence="9" key="1">
    <citation type="submission" date="2018-05" db="EMBL/GenBank/DDBJ databases">
        <authorList>
            <person name="Lanie J.A."/>
            <person name="Ng W.-L."/>
            <person name="Kazmierczak K.M."/>
            <person name="Andrzejewski T.M."/>
            <person name="Davidsen T.M."/>
            <person name="Wayne K.J."/>
            <person name="Tettelin H."/>
            <person name="Glass J.I."/>
            <person name="Rusch D."/>
            <person name="Podicherti R."/>
            <person name="Tsui H.-C.T."/>
            <person name="Winkler M.E."/>
        </authorList>
    </citation>
    <scope>NUCLEOTIDE SEQUENCE</scope>
</reference>
<evidence type="ECO:0000256" key="6">
    <source>
        <dbReference type="ARBA" id="ARBA00023136"/>
    </source>
</evidence>
<feature type="transmembrane region" description="Helical" evidence="7">
    <location>
        <begin position="56"/>
        <end position="80"/>
    </location>
</feature>
<evidence type="ECO:0000256" key="5">
    <source>
        <dbReference type="ARBA" id="ARBA00022989"/>
    </source>
</evidence>
<evidence type="ECO:0000256" key="2">
    <source>
        <dbReference type="ARBA" id="ARBA00022448"/>
    </source>
</evidence>